<evidence type="ECO:0000313" key="1">
    <source>
        <dbReference type="EMBL" id="KAI5670325.1"/>
    </source>
</evidence>
<evidence type="ECO:0000313" key="2">
    <source>
        <dbReference type="Proteomes" id="UP001060085"/>
    </source>
</evidence>
<reference evidence="2" key="1">
    <citation type="journal article" date="2023" name="Nat. Plants">
        <title>Single-cell RNA sequencing provides a high-resolution roadmap for understanding the multicellular compartmentation of specialized metabolism.</title>
        <authorList>
            <person name="Sun S."/>
            <person name="Shen X."/>
            <person name="Li Y."/>
            <person name="Li Y."/>
            <person name="Wang S."/>
            <person name="Li R."/>
            <person name="Zhang H."/>
            <person name="Shen G."/>
            <person name="Guo B."/>
            <person name="Wei J."/>
            <person name="Xu J."/>
            <person name="St-Pierre B."/>
            <person name="Chen S."/>
            <person name="Sun C."/>
        </authorList>
    </citation>
    <scope>NUCLEOTIDE SEQUENCE [LARGE SCALE GENOMIC DNA]</scope>
</reference>
<gene>
    <name evidence="1" type="ORF">M9H77_10689</name>
</gene>
<proteinExistence type="predicted"/>
<name>A0ACC0BCD8_CATRO</name>
<organism evidence="1 2">
    <name type="scientific">Catharanthus roseus</name>
    <name type="common">Madagascar periwinkle</name>
    <name type="synonym">Vinca rosea</name>
    <dbReference type="NCBI Taxonomy" id="4058"/>
    <lineage>
        <taxon>Eukaryota</taxon>
        <taxon>Viridiplantae</taxon>
        <taxon>Streptophyta</taxon>
        <taxon>Embryophyta</taxon>
        <taxon>Tracheophyta</taxon>
        <taxon>Spermatophyta</taxon>
        <taxon>Magnoliopsida</taxon>
        <taxon>eudicotyledons</taxon>
        <taxon>Gunneridae</taxon>
        <taxon>Pentapetalae</taxon>
        <taxon>asterids</taxon>
        <taxon>lamiids</taxon>
        <taxon>Gentianales</taxon>
        <taxon>Apocynaceae</taxon>
        <taxon>Rauvolfioideae</taxon>
        <taxon>Vinceae</taxon>
        <taxon>Catharanthinae</taxon>
        <taxon>Catharanthus</taxon>
    </lineage>
</organism>
<accession>A0ACC0BCD8</accession>
<comment type="caution">
    <text evidence="1">The sequence shown here is derived from an EMBL/GenBank/DDBJ whole genome shotgun (WGS) entry which is preliminary data.</text>
</comment>
<dbReference type="Proteomes" id="UP001060085">
    <property type="component" value="Linkage Group LG03"/>
</dbReference>
<sequence length="93" mass="9639">MKKVASAALCMAMVVVVLGQFWLSEAAGCDPQALLGVCGDAVSKGTPPSAACCATTKEQYGCLCGYLKNPDLGKYRDGAKKILVACHLQIPSC</sequence>
<dbReference type="EMBL" id="CM044703">
    <property type="protein sequence ID" value="KAI5670325.1"/>
    <property type="molecule type" value="Genomic_DNA"/>
</dbReference>
<protein>
    <submittedName>
        <fullName evidence="1">Uncharacterized protein</fullName>
    </submittedName>
</protein>
<keyword evidence="2" id="KW-1185">Reference proteome</keyword>